<keyword evidence="3" id="KW-1185">Reference proteome</keyword>
<evidence type="ECO:0000313" key="2">
    <source>
        <dbReference type="EMBL" id="KAK3090113.1"/>
    </source>
</evidence>
<reference evidence="2" key="1">
    <citation type="submission" date="2019-08" db="EMBL/GenBank/DDBJ databases">
        <title>The improved chromosome-level genome for the pearl oyster Pinctada fucata martensii using PacBio sequencing and Hi-C.</title>
        <authorList>
            <person name="Zheng Z."/>
        </authorList>
    </citation>
    <scope>NUCLEOTIDE SEQUENCE</scope>
    <source>
        <strain evidence="2">ZZ-2019</strain>
        <tissue evidence="2">Adductor muscle</tissue>
    </source>
</reference>
<dbReference type="AlphaFoldDB" id="A0AA88XR58"/>
<feature type="compositionally biased region" description="Low complexity" evidence="1">
    <location>
        <begin position="115"/>
        <end position="127"/>
    </location>
</feature>
<name>A0AA88XR58_PINIB</name>
<evidence type="ECO:0000313" key="3">
    <source>
        <dbReference type="Proteomes" id="UP001186944"/>
    </source>
</evidence>
<sequence length="316" mass="33695">MTRMLQVRATHLRRKKMMTPYVSSTRQFDILIITQKMYRGSGRPGDTLKNFTPETLRTSQADKAKMDSEYMSLMAELGEGPPPPKSQTTTSPPNPPIRQETRFQAPMNHPPPNPMGINPPWQQGPGPMQRPPPPQVVSNISLSSPVQPPSQQIQAPQPPSTYTSQPSMTSSMQQPGQMPMPPQVPVPVAPPSQFVSSAAPGTAAMADFYEFSSSSFLRGLLVSVGVPPPPPVTSSAAMPWQQAPPPPPASLPPWQQAPPPVQPPVPNPVAPPPPPPSQPGYNPMSAPPPPPPGGYDMSGMGGVNPLLVAPPPPPPN</sequence>
<comment type="caution">
    <text evidence="2">The sequence shown here is derived from an EMBL/GenBank/DDBJ whole genome shotgun (WGS) entry which is preliminary data.</text>
</comment>
<feature type="compositionally biased region" description="Pro residues" evidence="1">
    <location>
        <begin position="178"/>
        <end position="187"/>
    </location>
</feature>
<dbReference type="EMBL" id="VSWD01000010">
    <property type="protein sequence ID" value="KAK3090113.1"/>
    <property type="molecule type" value="Genomic_DNA"/>
</dbReference>
<organism evidence="2 3">
    <name type="scientific">Pinctada imbricata</name>
    <name type="common">Atlantic pearl-oyster</name>
    <name type="synonym">Pinctada martensii</name>
    <dbReference type="NCBI Taxonomy" id="66713"/>
    <lineage>
        <taxon>Eukaryota</taxon>
        <taxon>Metazoa</taxon>
        <taxon>Spiralia</taxon>
        <taxon>Lophotrochozoa</taxon>
        <taxon>Mollusca</taxon>
        <taxon>Bivalvia</taxon>
        <taxon>Autobranchia</taxon>
        <taxon>Pteriomorphia</taxon>
        <taxon>Pterioida</taxon>
        <taxon>Pterioidea</taxon>
        <taxon>Pteriidae</taxon>
        <taxon>Pinctada</taxon>
    </lineage>
</organism>
<feature type="region of interest" description="Disordered" evidence="1">
    <location>
        <begin position="221"/>
        <end position="316"/>
    </location>
</feature>
<proteinExistence type="predicted"/>
<dbReference type="PRINTS" id="PR01217">
    <property type="entry name" value="PRICHEXTENSN"/>
</dbReference>
<feature type="compositionally biased region" description="Low complexity" evidence="1">
    <location>
        <begin position="141"/>
        <end position="177"/>
    </location>
</feature>
<feature type="region of interest" description="Disordered" evidence="1">
    <location>
        <begin position="41"/>
        <end position="63"/>
    </location>
</feature>
<feature type="compositionally biased region" description="Pro residues" evidence="1">
    <location>
        <begin position="242"/>
        <end position="278"/>
    </location>
</feature>
<evidence type="ECO:0000256" key="1">
    <source>
        <dbReference type="SAM" id="MobiDB-lite"/>
    </source>
</evidence>
<feature type="region of interest" description="Disordered" evidence="1">
    <location>
        <begin position="75"/>
        <end position="187"/>
    </location>
</feature>
<feature type="compositionally biased region" description="Polar residues" evidence="1">
    <location>
        <begin position="49"/>
        <end position="59"/>
    </location>
</feature>
<accession>A0AA88XR58</accession>
<dbReference type="Proteomes" id="UP001186944">
    <property type="component" value="Unassembled WGS sequence"/>
</dbReference>
<protein>
    <submittedName>
        <fullName evidence="2">Uncharacterized protein</fullName>
    </submittedName>
</protein>
<gene>
    <name evidence="2" type="ORF">FSP39_009275</name>
</gene>